<feature type="region of interest" description="Disordered" evidence="2">
    <location>
        <begin position="348"/>
        <end position="370"/>
    </location>
</feature>
<dbReference type="Proteomes" id="UP000193144">
    <property type="component" value="Unassembled WGS sequence"/>
</dbReference>
<keyword evidence="4" id="KW-0732">Signal</keyword>
<feature type="compositionally biased region" description="Low complexity" evidence="2">
    <location>
        <begin position="578"/>
        <end position="604"/>
    </location>
</feature>
<feature type="coiled-coil region" evidence="1">
    <location>
        <begin position="236"/>
        <end position="285"/>
    </location>
</feature>
<evidence type="ECO:0000256" key="3">
    <source>
        <dbReference type="SAM" id="Phobius"/>
    </source>
</evidence>
<feature type="region of interest" description="Disordered" evidence="2">
    <location>
        <begin position="578"/>
        <end position="632"/>
    </location>
</feature>
<feature type="compositionally biased region" description="Basic and acidic residues" evidence="2">
    <location>
        <begin position="623"/>
        <end position="632"/>
    </location>
</feature>
<gene>
    <name evidence="5" type="ORF">BCR34DRAFT_484741</name>
</gene>
<comment type="caution">
    <text evidence="5">The sequence shown here is derived from an EMBL/GenBank/DDBJ whole genome shotgun (WGS) entry which is preliminary data.</text>
</comment>
<keyword evidence="3" id="KW-0472">Membrane</keyword>
<feature type="chain" id="PRO_5013073271" evidence="4">
    <location>
        <begin position="29"/>
        <end position="632"/>
    </location>
</feature>
<accession>A0A1Y1ZLC1</accession>
<evidence type="ECO:0000313" key="6">
    <source>
        <dbReference type="Proteomes" id="UP000193144"/>
    </source>
</evidence>
<dbReference type="AlphaFoldDB" id="A0A1Y1ZLC1"/>
<feature type="transmembrane region" description="Helical" evidence="3">
    <location>
        <begin position="374"/>
        <end position="394"/>
    </location>
</feature>
<proteinExistence type="predicted"/>
<reference evidence="5 6" key="1">
    <citation type="submission" date="2016-07" db="EMBL/GenBank/DDBJ databases">
        <title>Pervasive Adenine N6-methylation of Active Genes in Fungi.</title>
        <authorList>
            <consortium name="DOE Joint Genome Institute"/>
            <person name="Mondo S.J."/>
            <person name="Dannebaum R.O."/>
            <person name="Kuo R.C."/>
            <person name="Labutti K."/>
            <person name="Haridas S."/>
            <person name="Kuo A."/>
            <person name="Salamov A."/>
            <person name="Ahrendt S.R."/>
            <person name="Lipzen A."/>
            <person name="Sullivan W."/>
            <person name="Andreopoulos W.B."/>
            <person name="Clum A."/>
            <person name="Lindquist E."/>
            <person name="Daum C."/>
            <person name="Ramamoorthy G.K."/>
            <person name="Gryganskyi A."/>
            <person name="Culley D."/>
            <person name="Magnuson J.K."/>
            <person name="James T.Y."/>
            <person name="O'Malley M.A."/>
            <person name="Stajich J.E."/>
            <person name="Spatafora J.W."/>
            <person name="Visel A."/>
            <person name="Grigoriev I.V."/>
        </authorList>
    </citation>
    <scope>NUCLEOTIDE SEQUENCE [LARGE SCALE GENOMIC DNA]</scope>
    <source>
        <strain evidence="5 6">CBS 115471</strain>
    </source>
</reference>
<sequence length="632" mass="70099">MRSFKQKLLTAAAWVVPALSAALPAVAGHNHAEVQSAGKQRSVELDLHETYAQATFSVPCPGCLGHADTGHEGDESLILSFKAHSSDKSCGTSNITLNGVYLPQEWNGDFASGSGSFARVPDIQENAWYHQHDLDLEWQTACLHDNETAKEDNTNDAAQVLTVTIKGIDGKLLNNPSGFTVSFKQLSPPELLRLQPTPNPSANSSSQAKAWSHPPASLRLGFAQEPSNHAGVPASIEDEVRELKLLEAKIQELQKEIKEKEKHIKSQLKQEAQNLKEELQDCDSLKCIVHTLAHKAHGAWKILYLRFRPIHHDGHEMGRPNEKDPYEQVWRAGNHNQASEATIVAAADSVSSTPPQPIQSRRPHPHPHPTEPPLVIVFQIIAGVLFCGCLVAVVRHCCSSPRTRTERAAAAEERANQAAYRRAACKHAWRKWWRRNWRDQDRIDDYEEKRSLIQEQESVLEEAMQEEIRQLREAHGVVRSIIQAEEGRGAYPPCRTAHMPAHIHCRCHNHSSSPEYSPVSSVVGSPYAPSSLADIPSRPLSRTNSLPDYRSETSTEPPAYEEDEDVSDVVVNGFRHYTSSTTSSAASSRWTPDSSVVDVSPRPSAETLRYPANGDEDEFAETTETRVGDVKN</sequence>
<keyword evidence="3" id="KW-0812">Transmembrane</keyword>
<keyword evidence="6" id="KW-1185">Reference proteome</keyword>
<name>A0A1Y1ZLC1_9PLEO</name>
<dbReference type="EMBL" id="MCFA01000065">
    <property type="protein sequence ID" value="ORY11032.1"/>
    <property type="molecule type" value="Genomic_DNA"/>
</dbReference>
<dbReference type="OrthoDB" id="4225201at2759"/>
<feature type="region of interest" description="Disordered" evidence="2">
    <location>
        <begin position="191"/>
        <end position="213"/>
    </location>
</feature>
<evidence type="ECO:0000256" key="2">
    <source>
        <dbReference type="SAM" id="MobiDB-lite"/>
    </source>
</evidence>
<feature type="signal peptide" evidence="4">
    <location>
        <begin position="1"/>
        <end position="28"/>
    </location>
</feature>
<protein>
    <submittedName>
        <fullName evidence="5">Uncharacterized protein</fullName>
    </submittedName>
</protein>
<evidence type="ECO:0000256" key="1">
    <source>
        <dbReference type="SAM" id="Coils"/>
    </source>
</evidence>
<feature type="compositionally biased region" description="Polar residues" evidence="2">
    <location>
        <begin position="200"/>
        <end position="209"/>
    </location>
</feature>
<feature type="compositionally biased region" description="Polar residues" evidence="2">
    <location>
        <begin position="540"/>
        <end position="556"/>
    </location>
</feature>
<evidence type="ECO:0000313" key="5">
    <source>
        <dbReference type="EMBL" id="ORY11032.1"/>
    </source>
</evidence>
<dbReference type="STRING" id="1231657.A0A1Y1ZLC1"/>
<evidence type="ECO:0000256" key="4">
    <source>
        <dbReference type="SAM" id="SignalP"/>
    </source>
</evidence>
<feature type="region of interest" description="Disordered" evidence="2">
    <location>
        <begin position="528"/>
        <end position="566"/>
    </location>
</feature>
<organism evidence="5 6">
    <name type="scientific">Clohesyomyces aquaticus</name>
    <dbReference type="NCBI Taxonomy" id="1231657"/>
    <lineage>
        <taxon>Eukaryota</taxon>
        <taxon>Fungi</taxon>
        <taxon>Dikarya</taxon>
        <taxon>Ascomycota</taxon>
        <taxon>Pezizomycotina</taxon>
        <taxon>Dothideomycetes</taxon>
        <taxon>Pleosporomycetidae</taxon>
        <taxon>Pleosporales</taxon>
        <taxon>Lindgomycetaceae</taxon>
        <taxon>Clohesyomyces</taxon>
    </lineage>
</organism>
<keyword evidence="3" id="KW-1133">Transmembrane helix</keyword>
<keyword evidence="1" id="KW-0175">Coiled coil</keyword>